<evidence type="ECO:0000313" key="2">
    <source>
        <dbReference type="Proteomes" id="UP001143349"/>
    </source>
</evidence>
<sequence length="116" mass="12455">MVYGAASNGPRAREMIANREYRYLSPAIKYLKSGGKVTMIKGAGLVHAPALHLTALTDERQDGDNPSIVAQVVAEALGLAPDASKADILDLLQRLRDMLGRATGPKAPSRSWPSWT</sequence>
<proteinExistence type="predicted"/>
<gene>
    <name evidence="1" type="ORF">GCM10017635_15360</name>
</gene>
<dbReference type="Pfam" id="PF10123">
    <property type="entry name" value="Mu-like_Pro"/>
    <property type="match status" value="1"/>
</dbReference>
<reference evidence="1" key="1">
    <citation type="journal article" date="2014" name="Int. J. Syst. Evol. Microbiol.">
        <title>Complete genome sequence of Corynebacterium casei LMG S-19264T (=DSM 44701T), isolated from a smear-ripened cheese.</title>
        <authorList>
            <consortium name="US DOE Joint Genome Institute (JGI-PGF)"/>
            <person name="Walter F."/>
            <person name="Albersmeier A."/>
            <person name="Kalinowski J."/>
            <person name="Ruckert C."/>
        </authorList>
    </citation>
    <scope>NUCLEOTIDE SEQUENCE</scope>
    <source>
        <strain evidence="1">VKM B-2222</strain>
    </source>
</reference>
<organism evidence="1 2">
    <name type="scientific">Paracoccus kondratievae</name>
    <dbReference type="NCBI Taxonomy" id="135740"/>
    <lineage>
        <taxon>Bacteria</taxon>
        <taxon>Pseudomonadati</taxon>
        <taxon>Pseudomonadota</taxon>
        <taxon>Alphaproteobacteria</taxon>
        <taxon>Rhodobacterales</taxon>
        <taxon>Paracoccaceae</taxon>
        <taxon>Paracoccus</taxon>
    </lineage>
</organism>
<protein>
    <submittedName>
        <fullName evidence="1">Uncharacterized protein</fullName>
    </submittedName>
</protein>
<dbReference type="AlphaFoldDB" id="A0AAD3RTR3"/>
<evidence type="ECO:0000313" key="1">
    <source>
        <dbReference type="EMBL" id="GLK64065.1"/>
    </source>
</evidence>
<dbReference type="EMBL" id="BSFH01000024">
    <property type="protein sequence ID" value="GLK64065.1"/>
    <property type="molecule type" value="Genomic_DNA"/>
</dbReference>
<comment type="caution">
    <text evidence="1">The sequence shown here is derived from an EMBL/GenBank/DDBJ whole genome shotgun (WGS) entry which is preliminary data.</text>
</comment>
<dbReference type="Proteomes" id="UP001143349">
    <property type="component" value="Unassembled WGS sequence"/>
</dbReference>
<reference evidence="1" key="2">
    <citation type="submission" date="2023-01" db="EMBL/GenBank/DDBJ databases">
        <authorList>
            <person name="Sun Q."/>
            <person name="Evtushenko L."/>
        </authorList>
    </citation>
    <scope>NUCLEOTIDE SEQUENCE</scope>
    <source>
        <strain evidence="1">VKM B-2222</strain>
    </source>
</reference>
<keyword evidence="2" id="KW-1185">Reference proteome</keyword>
<accession>A0AAD3RTR3</accession>
<name>A0AAD3RTR3_9RHOB</name>
<dbReference type="InterPro" id="IPR012106">
    <property type="entry name" value="Phage_Mu_Gp1"/>
</dbReference>